<reference evidence="8 9" key="1">
    <citation type="submission" date="2019-03" db="EMBL/GenBank/DDBJ databases">
        <authorList>
            <person name="Kim M.K.M."/>
        </authorList>
    </citation>
    <scope>NUCLEOTIDE SEQUENCE [LARGE SCALE GENOMIC DNA]</scope>
    <source>
        <strain evidence="8 9">17J68-15</strain>
    </source>
</reference>
<evidence type="ECO:0000256" key="4">
    <source>
        <dbReference type="PROSITE-ProRule" id="PRU00433"/>
    </source>
</evidence>
<dbReference type="Pfam" id="PF13442">
    <property type="entry name" value="Cytochrome_CBB3"/>
    <property type="match status" value="1"/>
</dbReference>
<organism evidence="8 9">
    <name type="scientific">Flaviaesturariibacter aridisoli</name>
    <dbReference type="NCBI Taxonomy" id="2545761"/>
    <lineage>
        <taxon>Bacteria</taxon>
        <taxon>Pseudomonadati</taxon>
        <taxon>Bacteroidota</taxon>
        <taxon>Chitinophagia</taxon>
        <taxon>Chitinophagales</taxon>
        <taxon>Chitinophagaceae</taxon>
        <taxon>Flaviaestuariibacter</taxon>
    </lineage>
</organism>
<name>A0A4V2WMT1_9BACT</name>
<dbReference type="SUPFAM" id="SSF46626">
    <property type="entry name" value="Cytochrome c"/>
    <property type="match status" value="1"/>
</dbReference>
<dbReference type="GO" id="GO:0046872">
    <property type="term" value="F:metal ion binding"/>
    <property type="evidence" value="ECO:0007669"/>
    <property type="project" value="UniProtKB-KW"/>
</dbReference>
<keyword evidence="1 4" id="KW-0349">Heme</keyword>
<dbReference type="Gene3D" id="1.10.760.10">
    <property type="entry name" value="Cytochrome c-like domain"/>
    <property type="match status" value="1"/>
</dbReference>
<dbReference type="Proteomes" id="UP000295164">
    <property type="component" value="Unassembled WGS sequence"/>
</dbReference>
<evidence type="ECO:0000313" key="8">
    <source>
        <dbReference type="EMBL" id="TCZ72812.1"/>
    </source>
</evidence>
<evidence type="ECO:0000256" key="6">
    <source>
        <dbReference type="SAM" id="SignalP"/>
    </source>
</evidence>
<keyword evidence="2 4" id="KW-0479">Metal-binding</keyword>
<dbReference type="PROSITE" id="PS51007">
    <property type="entry name" value="CYTC"/>
    <property type="match status" value="1"/>
</dbReference>
<dbReference type="GO" id="GO:0009055">
    <property type="term" value="F:electron transfer activity"/>
    <property type="evidence" value="ECO:0007669"/>
    <property type="project" value="InterPro"/>
</dbReference>
<dbReference type="InterPro" id="IPR009056">
    <property type="entry name" value="Cyt_c-like_dom"/>
</dbReference>
<accession>A0A4V2WMT1</accession>
<dbReference type="GO" id="GO:0020037">
    <property type="term" value="F:heme binding"/>
    <property type="evidence" value="ECO:0007669"/>
    <property type="project" value="InterPro"/>
</dbReference>
<evidence type="ECO:0000259" key="7">
    <source>
        <dbReference type="PROSITE" id="PS51007"/>
    </source>
</evidence>
<dbReference type="InterPro" id="IPR036909">
    <property type="entry name" value="Cyt_c-like_dom_sf"/>
</dbReference>
<dbReference type="OrthoDB" id="9796771at2"/>
<sequence length="234" mass="24740">MKKVLLLTGLIAGALSFTGCGGAHGNDPGDAYMPDMYYSRAYEAYGYNNQPEDHNLKARGAQYNGMPVPGSIARGDAFPFALPAGDTGYNMAISYKSPAQPATITPVQQKEAQRLYQVNCAICHGTGLDGNGPLWKGGDGPFPAAPRNLMDDYTKKLSDAQIYHVITYGKGQMGSYASQVHPEQRWWIINYIRSKQGPAAAATADTSAAPAANTAPATPAANGPATPVVNNAKK</sequence>
<comment type="caution">
    <text evidence="8">The sequence shown here is derived from an EMBL/GenBank/DDBJ whole genome shotgun (WGS) entry which is preliminary data.</text>
</comment>
<feature type="region of interest" description="Disordered" evidence="5">
    <location>
        <begin position="201"/>
        <end position="234"/>
    </location>
</feature>
<evidence type="ECO:0000256" key="1">
    <source>
        <dbReference type="ARBA" id="ARBA00022617"/>
    </source>
</evidence>
<feature type="signal peptide" evidence="6">
    <location>
        <begin position="1"/>
        <end position="25"/>
    </location>
</feature>
<feature type="domain" description="Cytochrome c" evidence="7">
    <location>
        <begin position="107"/>
        <end position="196"/>
    </location>
</feature>
<proteinExistence type="predicted"/>
<gene>
    <name evidence="8" type="ORF">E0486_08515</name>
</gene>
<evidence type="ECO:0000313" key="9">
    <source>
        <dbReference type="Proteomes" id="UP000295164"/>
    </source>
</evidence>
<dbReference type="EMBL" id="SKFH01000010">
    <property type="protein sequence ID" value="TCZ72812.1"/>
    <property type="molecule type" value="Genomic_DNA"/>
</dbReference>
<dbReference type="AlphaFoldDB" id="A0A4V2WMT1"/>
<evidence type="ECO:0000256" key="3">
    <source>
        <dbReference type="ARBA" id="ARBA00023004"/>
    </source>
</evidence>
<dbReference type="PANTHER" id="PTHR40394:SF2">
    <property type="entry name" value="QUINOL:CYTOCHROME C OXIDOREDUCTASE MEMBRANE PROTEIN"/>
    <property type="match status" value="1"/>
</dbReference>
<dbReference type="PANTHER" id="PTHR40394">
    <property type="entry name" value="LIPOPROTEIN-RELATED"/>
    <property type="match status" value="1"/>
</dbReference>
<keyword evidence="9" id="KW-1185">Reference proteome</keyword>
<evidence type="ECO:0000256" key="2">
    <source>
        <dbReference type="ARBA" id="ARBA00022723"/>
    </source>
</evidence>
<dbReference type="RefSeq" id="WP_131851735.1">
    <property type="nucleotide sequence ID" value="NZ_SKFH01000010.1"/>
</dbReference>
<feature type="chain" id="PRO_5020347397" evidence="6">
    <location>
        <begin position="26"/>
        <end position="234"/>
    </location>
</feature>
<keyword evidence="3 4" id="KW-0408">Iron</keyword>
<protein>
    <submittedName>
        <fullName evidence="8">C-type cytochrome</fullName>
    </submittedName>
</protein>
<evidence type="ECO:0000256" key="5">
    <source>
        <dbReference type="SAM" id="MobiDB-lite"/>
    </source>
</evidence>
<dbReference type="PROSITE" id="PS51257">
    <property type="entry name" value="PROKAR_LIPOPROTEIN"/>
    <property type="match status" value="1"/>
</dbReference>
<keyword evidence="6" id="KW-0732">Signal</keyword>